<dbReference type="Gene3D" id="1.10.287.70">
    <property type="match status" value="4"/>
</dbReference>
<dbReference type="Proteomes" id="UP001205105">
    <property type="component" value="Unassembled WGS sequence"/>
</dbReference>
<keyword evidence="6" id="KW-0851">Voltage-gated channel</keyword>
<feature type="transmembrane region" description="Helical" evidence="9">
    <location>
        <begin position="1524"/>
        <end position="1548"/>
    </location>
</feature>
<feature type="compositionally biased region" description="Low complexity" evidence="8">
    <location>
        <begin position="1038"/>
        <end position="1079"/>
    </location>
</feature>
<feature type="transmembrane region" description="Helical" evidence="9">
    <location>
        <begin position="1745"/>
        <end position="1765"/>
    </location>
</feature>
<feature type="transmembrane region" description="Helical" evidence="9">
    <location>
        <begin position="1290"/>
        <end position="1312"/>
    </location>
</feature>
<keyword evidence="6" id="KW-0813">Transport</keyword>
<keyword evidence="3 9" id="KW-1133">Transmembrane helix</keyword>
<dbReference type="GO" id="GO:0001518">
    <property type="term" value="C:voltage-gated sodium channel complex"/>
    <property type="evidence" value="ECO:0007669"/>
    <property type="project" value="TreeGrafter"/>
</dbReference>
<sequence>MPNTNRRTARSARGGAAADSLYERLKQLRPVEQQEALEEQEAYWEEDDLQERRMELQRRAQEEEMLERIKRRVAGEKVEVPQVLQRLRSMITPRTAAAAAAAAAAAEGDASLQSTPGSRRGSSRWPLPPAAATLAASSGQQHAAAGMAAVPEASMAEGDQALEVQGDPWWPKVQRAAEQLTTHPDFQLAVMLVILLNCIALALYRPSLPLDTGWNARLKQIDIAVNVLFTLEMVLMVLAAGGPLEYLRGPWNAFDFVMVLAGYTAFIPMGGSSSNAGAVRALRALRALRPLRTIARFESLRSIIVCFLEAVPMLASVIGLLYFFMLLFAIAATVLFQDAAYFACVDSSSGDMLAETATGEMWGCGAEACPSNMTCQESPMRPPLQTAGFGNIGLSLLSMFQVATLTDWAYQLYLVMDRAGPWPLIFYIVYILLQCYFVVNLFLAVLKHRFATASSLYSKAVTSHGKPRSTLALAWQALRARFRRHMATQRGLFEERMSQRSSRSASARSPGSKEQAKAAPSTAAAPAAAAPAAGKAVSGIPAAAAAAPDGPPPGCWPKVGYYWFEFRWRVRQVIDHPGFGSLFMLLIIANTVLLAMTTAGMSAAFAHALDVASQVLTFMFLAEVVLKLLGLGTWGFASDPFNVFDLVVVATGVLELAMTMGANGNALRSFRTLRILRSFRVLRVLKIFRYLDSLRIIAEVLMSSMSQFLAVALLMVLFIFVFSLIGLQVFGQQSVALASTMPTFLGFWNSFVAVFQILTLENWPDVMFQLQSVAGWPSVLFFVAWVTVGKYIILTLFLAITLAAFEQSYAQVTRTSTGSSMRRALNSLLAFVQGVTACCSCCGRLRRRRTADNADLASARWKSSGQAEGVLDDGAPPELSEAAAKQAAAALSAAMSAKLAAAAGLGGGTVPAAAKAPLGTGSKSPAAQPSLPLRPAGQQQLPEDSLIKAGPLVALATSGAAAADGQPAAAAADQPDEVHKLSHVDSLVQYFERLSPSKAQHAHTEQQQSAGGPAAGLAPAADSLEHLAQAAAAQVPAAGPLAGGSSLSDSSSHEPAGAAEAEAAAAAAAASGSSTATGADGRPRPLPRRTESRRAFLRAISRHARFAGVPEGDEEGSTCGSGAADEPADSLESSSPAASPGAALLTGKQPGSAVLANTKNTSTGRPTVSSRLQRGSGVQGGSYDAQVAAELQDADGASDFSGISGNSSVSSHFSRLLGHARRRSRRRDYPPLRGTSLNLFKVDNPVRGALYHLLTAQAMDYFLILLVLLSCVEMAMETSNMDPAARRTHVLHWIDVATTIAFALEALLKIVAFGFRPYIAFNSNKARQRLDLVVVVVSVMVLIAESANARFLKALRVLRATRPLRVLTRSQSMLMVFHTLIRSLAEMANVTVLAGMVFLIFSILGVQLFAGLLWSCNDDTVAGKSDCVGTFVDPATGDVLQREWTNAFYNFDNASWQGFPDSVCDGHSGWLHPHHVRHNGLAISLHLSLRSVLDLPSPPCPDRVVSSRSLPDVQPKAGSNQAAFLYWFAFITLCSFFVLNLYVGVVFFQYQRLKLLSETGSAVLTASQTGYVEMLRAVFRLKPIDRAPVPENCVRSWLHALAYNKWFDRFMLLTILLNIVLTATSFYGEPAGFIRAQEVANTAFSAFVLLELGIKLAAMGPRLYWRSNWHKLDVLLSVASAADIITQIVNAAAHMTVNLGMIKKVMMLARVLRMFRLLRHLRGVQMLLSTLIVSLPALWNVGALLFLLFFIFAYMGVLLFGQVAWQEDLNAHANFTTFPDALLLLFRVATGDNWAALLKDCMVQPPECNAGAGNCGHAWAPVYFLSFYLSGAMIALNLLTTVILETFERIQDTAAWALTPQHLEDFCGLWAEYDDGTNAIDPKDLEQLLRRLPPPMGLGARATESDVMRFVFSLDIPLNDQGLVPFHRTAYELVVRCTEAEIPEGELKRKLDRMIRRFLTRHTPAQQSEHMNFQVAITVMRIQRHWRAVAARRKAEREAKRPVVPLLRLDNIRR</sequence>
<evidence type="ECO:0000256" key="2">
    <source>
        <dbReference type="ARBA" id="ARBA00022692"/>
    </source>
</evidence>
<keyword evidence="2 9" id="KW-0812">Transmembrane</keyword>
<dbReference type="InterPro" id="IPR002077">
    <property type="entry name" value="VDCCAlpha1"/>
</dbReference>
<feature type="transmembrane region" description="Helical" evidence="9">
    <location>
        <begin position="225"/>
        <end position="244"/>
    </location>
</feature>
<evidence type="ECO:0000256" key="5">
    <source>
        <dbReference type="PIRSR" id="PIRSR602077-1"/>
    </source>
</evidence>
<name>A0AAD5E126_9CHLO</name>
<feature type="domain" description="Ion transport" evidence="10">
    <location>
        <begin position="1257"/>
        <end position="1554"/>
    </location>
</feature>
<dbReference type="Gene3D" id="1.10.238.10">
    <property type="entry name" value="EF-hand"/>
    <property type="match status" value="1"/>
</dbReference>
<gene>
    <name evidence="11" type="ORF">COHA_000561</name>
</gene>
<feature type="transmembrane region" description="Helical" evidence="9">
    <location>
        <begin position="1639"/>
        <end position="1658"/>
    </location>
</feature>
<organism evidence="11 12">
    <name type="scientific">Chlorella ohadii</name>
    <dbReference type="NCBI Taxonomy" id="2649997"/>
    <lineage>
        <taxon>Eukaryota</taxon>
        <taxon>Viridiplantae</taxon>
        <taxon>Chlorophyta</taxon>
        <taxon>core chlorophytes</taxon>
        <taxon>Trebouxiophyceae</taxon>
        <taxon>Chlorellales</taxon>
        <taxon>Chlorellaceae</taxon>
        <taxon>Chlorella clade</taxon>
        <taxon>Chlorella</taxon>
    </lineage>
</organism>
<evidence type="ECO:0000259" key="10">
    <source>
        <dbReference type="Pfam" id="PF00520"/>
    </source>
</evidence>
<feature type="transmembrane region" description="Helical" evidence="9">
    <location>
        <begin position="424"/>
        <end position="446"/>
    </location>
</feature>
<keyword evidence="5 6" id="KW-0106">Calcium</keyword>
<evidence type="ECO:0000256" key="1">
    <source>
        <dbReference type="ARBA" id="ARBA00004141"/>
    </source>
</evidence>
<evidence type="ECO:0000313" key="12">
    <source>
        <dbReference type="Proteomes" id="UP001205105"/>
    </source>
</evidence>
<protein>
    <recommendedName>
        <fullName evidence="10">Ion transport domain-containing protein</fullName>
    </recommendedName>
</protein>
<reference evidence="11" key="1">
    <citation type="submission" date="2020-11" db="EMBL/GenBank/DDBJ databases">
        <title>Chlorella ohadii genome sequencing and assembly.</title>
        <authorList>
            <person name="Murik O."/>
            <person name="Treves H."/>
            <person name="Kedem I."/>
            <person name="Shotland Y."/>
            <person name="Kaplan A."/>
        </authorList>
    </citation>
    <scope>NUCLEOTIDE SEQUENCE</scope>
    <source>
        <strain evidence="11">1</strain>
    </source>
</reference>
<dbReference type="InterPro" id="IPR027359">
    <property type="entry name" value="Volt_channel_dom_sf"/>
</dbReference>
<feature type="transmembrane region" description="Helical" evidence="9">
    <location>
        <begin position="737"/>
        <end position="759"/>
    </location>
</feature>
<feature type="transmembrane region" description="Helical" evidence="9">
    <location>
        <begin position="1610"/>
        <end position="1627"/>
    </location>
</feature>
<feature type="transmembrane region" description="Helical" evidence="9">
    <location>
        <begin position="303"/>
        <end position="336"/>
    </location>
</feature>
<comment type="subcellular location">
    <subcellularLocation>
        <location evidence="1 6">Membrane</location>
        <topology evidence="1 6">Multi-pass membrane protein</topology>
    </subcellularLocation>
</comment>
<keyword evidence="6" id="KW-0107">Calcium channel</keyword>
<feature type="transmembrane region" description="Helical" evidence="9">
    <location>
        <begin position="1249"/>
        <end position="1269"/>
    </location>
</feature>
<comment type="caution">
    <text evidence="11">The sequence shown here is derived from an EMBL/GenBank/DDBJ whole genome shotgun (WGS) entry which is preliminary data.</text>
</comment>
<feature type="transmembrane region" description="Helical" evidence="9">
    <location>
        <begin position="579"/>
        <end position="605"/>
    </location>
</feature>
<feature type="coiled-coil region" evidence="7">
    <location>
        <begin position="46"/>
        <end position="79"/>
    </location>
</feature>
<feature type="transmembrane region" description="Helical" evidence="9">
    <location>
        <begin position="611"/>
        <end position="631"/>
    </location>
</feature>
<keyword evidence="5" id="KW-0479">Metal-binding</keyword>
<dbReference type="InterPro" id="IPR005821">
    <property type="entry name" value="Ion_trans_dom"/>
</dbReference>
<dbReference type="SUPFAM" id="SSF81324">
    <property type="entry name" value="Voltage-gated potassium channels"/>
    <property type="match status" value="4"/>
</dbReference>
<evidence type="ECO:0000256" key="6">
    <source>
        <dbReference type="RuleBase" id="RU003808"/>
    </source>
</evidence>
<feature type="domain" description="Ion transport" evidence="10">
    <location>
        <begin position="1604"/>
        <end position="1853"/>
    </location>
</feature>
<feature type="transmembrane region" description="Helical" evidence="9">
    <location>
        <begin position="708"/>
        <end position="730"/>
    </location>
</feature>
<evidence type="ECO:0000313" key="11">
    <source>
        <dbReference type="EMBL" id="KAI7846024.1"/>
    </source>
</evidence>
<keyword evidence="7" id="KW-0175">Coiled coil</keyword>
<dbReference type="GO" id="GO:0005248">
    <property type="term" value="F:voltage-gated sodium channel activity"/>
    <property type="evidence" value="ECO:0007669"/>
    <property type="project" value="TreeGrafter"/>
</dbReference>
<feature type="transmembrane region" description="Helical" evidence="9">
    <location>
        <begin position="1822"/>
        <end position="1844"/>
    </location>
</feature>
<feature type="region of interest" description="Disordered" evidence="8">
    <location>
        <begin position="1105"/>
        <end position="1180"/>
    </location>
</feature>
<dbReference type="GO" id="GO:0046872">
    <property type="term" value="F:metal ion binding"/>
    <property type="evidence" value="ECO:0007669"/>
    <property type="project" value="UniProtKB-KW"/>
</dbReference>
<feature type="compositionally biased region" description="Low complexity" evidence="8">
    <location>
        <begin position="1130"/>
        <end position="1145"/>
    </location>
</feature>
<dbReference type="Gene3D" id="1.20.120.350">
    <property type="entry name" value="Voltage-gated potassium channels. Chain C"/>
    <property type="match status" value="4"/>
</dbReference>
<feature type="compositionally biased region" description="Low complexity" evidence="8">
    <location>
        <begin position="499"/>
        <end position="509"/>
    </location>
</feature>
<proteinExistence type="inferred from homology"/>
<feature type="compositionally biased region" description="Polar residues" evidence="8">
    <location>
        <begin position="1155"/>
        <end position="1173"/>
    </location>
</feature>
<dbReference type="EMBL" id="JADXDR010000011">
    <property type="protein sequence ID" value="KAI7846024.1"/>
    <property type="molecule type" value="Genomic_DNA"/>
</dbReference>
<feature type="region of interest" description="Disordered" evidence="8">
    <location>
        <begin position="997"/>
        <end position="1018"/>
    </location>
</feature>
<feature type="domain" description="Ion transport" evidence="10">
    <location>
        <begin position="185"/>
        <end position="453"/>
    </location>
</feature>
<feature type="transmembrane region" description="Helical" evidence="9">
    <location>
        <begin position="1721"/>
        <end position="1739"/>
    </location>
</feature>
<keyword evidence="6" id="KW-0407">Ion channel</keyword>
<dbReference type="PRINTS" id="PR00167">
    <property type="entry name" value="CACHANNEL"/>
</dbReference>
<dbReference type="Pfam" id="PF00520">
    <property type="entry name" value="Ion_trans"/>
    <property type="match status" value="4"/>
</dbReference>
<feature type="transmembrane region" description="Helical" evidence="9">
    <location>
        <begin position="779"/>
        <end position="805"/>
    </location>
</feature>
<evidence type="ECO:0000256" key="9">
    <source>
        <dbReference type="SAM" id="Phobius"/>
    </source>
</evidence>
<feature type="domain" description="Ion transport" evidence="10">
    <location>
        <begin position="578"/>
        <end position="811"/>
    </location>
</feature>
<feature type="region of interest" description="Disordered" evidence="8">
    <location>
        <begin position="1038"/>
        <end position="1092"/>
    </location>
</feature>
<evidence type="ECO:0000256" key="3">
    <source>
        <dbReference type="ARBA" id="ARBA00022989"/>
    </source>
</evidence>
<dbReference type="GO" id="GO:0005245">
    <property type="term" value="F:voltage-gated calcium channel activity"/>
    <property type="evidence" value="ECO:0007669"/>
    <property type="project" value="InterPro"/>
</dbReference>
<feature type="transmembrane region" description="Helical" evidence="9">
    <location>
        <begin position="1393"/>
        <end position="1414"/>
    </location>
</feature>
<feature type="region of interest" description="Disordered" evidence="8">
    <location>
        <begin position="493"/>
        <end position="520"/>
    </location>
</feature>
<dbReference type="PANTHER" id="PTHR10037:SF62">
    <property type="entry name" value="SODIUM CHANNEL PROTEIN 60E"/>
    <property type="match status" value="1"/>
</dbReference>
<keyword evidence="4 9" id="KW-0472">Membrane</keyword>
<evidence type="ECO:0000256" key="8">
    <source>
        <dbReference type="SAM" id="MobiDB-lite"/>
    </source>
</evidence>
<feature type="transmembrane region" description="Helical" evidence="9">
    <location>
        <begin position="256"/>
        <end position="282"/>
    </location>
</feature>
<accession>A0AAD5E126</accession>
<comment type="similarity">
    <text evidence="6">Belongs to the calcium channel alpha-1 subunit (TC 1.A.1.11) family.</text>
</comment>
<evidence type="ECO:0000256" key="7">
    <source>
        <dbReference type="SAM" id="Coils"/>
    </source>
</evidence>
<feature type="region of interest" description="Disordered" evidence="8">
    <location>
        <begin position="107"/>
        <end position="138"/>
    </location>
</feature>
<keyword evidence="6" id="KW-0406">Ion transport</keyword>
<feature type="binding site" evidence="5">
    <location>
        <position position="761"/>
    </location>
    <ligand>
        <name>Ca(2+)</name>
        <dbReference type="ChEBI" id="CHEBI:29108"/>
    </ligand>
</feature>
<keyword evidence="12" id="KW-1185">Reference proteome</keyword>
<keyword evidence="6" id="KW-0109">Calcium transport</keyword>
<evidence type="ECO:0000256" key="4">
    <source>
        <dbReference type="ARBA" id="ARBA00023136"/>
    </source>
</evidence>
<feature type="region of interest" description="Disordered" evidence="8">
    <location>
        <begin position="916"/>
        <end position="940"/>
    </location>
</feature>
<dbReference type="InterPro" id="IPR043203">
    <property type="entry name" value="VGCC_Ca_Na"/>
</dbReference>
<feature type="transmembrane region" description="Helical" evidence="9">
    <location>
        <begin position="1332"/>
        <end position="1352"/>
    </location>
</feature>
<feature type="transmembrane region" description="Helical" evidence="9">
    <location>
        <begin position="186"/>
        <end position="204"/>
    </location>
</feature>
<dbReference type="GO" id="GO:0005891">
    <property type="term" value="C:voltage-gated calcium channel complex"/>
    <property type="evidence" value="ECO:0007669"/>
    <property type="project" value="InterPro"/>
</dbReference>
<dbReference type="PANTHER" id="PTHR10037">
    <property type="entry name" value="VOLTAGE-GATED CATION CHANNEL CALCIUM AND SODIUM"/>
    <property type="match status" value="1"/>
</dbReference>